<organism evidence="2 3">
    <name type="scientific">Acidithiobacillus thiooxidans ATCC 19377</name>
    <dbReference type="NCBI Taxonomy" id="637390"/>
    <lineage>
        <taxon>Bacteria</taxon>
        <taxon>Pseudomonadati</taxon>
        <taxon>Pseudomonadota</taxon>
        <taxon>Acidithiobacillia</taxon>
        <taxon>Acidithiobacillales</taxon>
        <taxon>Acidithiobacillaceae</taxon>
        <taxon>Acidithiobacillus</taxon>
    </lineage>
</organism>
<dbReference type="KEGG" id="atx:GCD22_02547"/>
<dbReference type="Proteomes" id="UP000363590">
    <property type="component" value="Chromosome"/>
</dbReference>
<accession>A0A5P9XSC7</accession>
<sequence>MTMLAHPYLVALILSCLMILWKALSEWPTVRRLDFRDPAVRMWTIKQALSLSISVMLIFEVWIGNAEHLTPLIERMDLDWWGRLCSFLVFLAAPLFLFPPALDRCQKWSLQLLNALAREDP</sequence>
<protein>
    <submittedName>
        <fullName evidence="2">Uncharacterized protein</fullName>
    </submittedName>
</protein>
<feature type="transmembrane region" description="Helical" evidence="1">
    <location>
        <begin position="80"/>
        <end position="102"/>
    </location>
</feature>
<dbReference type="EMBL" id="CP045571">
    <property type="protein sequence ID" value="QFX96732.1"/>
    <property type="molecule type" value="Genomic_DNA"/>
</dbReference>
<evidence type="ECO:0000313" key="2">
    <source>
        <dbReference type="EMBL" id="QFX96732.1"/>
    </source>
</evidence>
<keyword evidence="1" id="KW-1133">Transmembrane helix</keyword>
<dbReference type="AlphaFoldDB" id="A0A5P9XSC7"/>
<gene>
    <name evidence="2" type="ORF">GCD22_02547</name>
</gene>
<reference evidence="2 3" key="1">
    <citation type="submission" date="2019-10" db="EMBL/GenBank/DDBJ databases">
        <authorList>
            <person name="Wang R."/>
        </authorList>
    </citation>
    <scope>NUCLEOTIDE SEQUENCE [LARGE SCALE GENOMIC DNA]</scope>
    <source>
        <strain evidence="2 3">ATCC 19377</strain>
    </source>
</reference>
<evidence type="ECO:0000256" key="1">
    <source>
        <dbReference type="SAM" id="Phobius"/>
    </source>
</evidence>
<keyword evidence="1" id="KW-0472">Membrane</keyword>
<evidence type="ECO:0000313" key="3">
    <source>
        <dbReference type="Proteomes" id="UP000363590"/>
    </source>
</evidence>
<name>A0A5P9XSC7_ACITH</name>
<proteinExistence type="predicted"/>
<keyword evidence="1" id="KW-0812">Transmembrane</keyword>
<feature type="transmembrane region" description="Helical" evidence="1">
    <location>
        <begin position="49"/>
        <end position="68"/>
    </location>
</feature>